<feature type="compositionally biased region" description="Acidic residues" evidence="7">
    <location>
        <begin position="1335"/>
        <end position="1346"/>
    </location>
</feature>
<dbReference type="Gene3D" id="3.80.10.10">
    <property type="entry name" value="Ribonuclease Inhibitor"/>
    <property type="match status" value="1"/>
</dbReference>
<dbReference type="Pfam" id="PF18052">
    <property type="entry name" value="Rx_N"/>
    <property type="match status" value="1"/>
</dbReference>
<feature type="region of interest" description="Disordered" evidence="7">
    <location>
        <begin position="1216"/>
        <end position="1409"/>
    </location>
</feature>
<dbReference type="Gene3D" id="1.10.10.10">
    <property type="entry name" value="Winged helix-like DNA-binding domain superfamily/Winged helix DNA-binding domain"/>
    <property type="match status" value="1"/>
</dbReference>
<protein>
    <submittedName>
        <fullName evidence="12">Putative disease resistance RPP13-like protein 2</fullName>
    </submittedName>
</protein>
<name>A0A1E5VFA4_9POAL</name>
<feature type="compositionally biased region" description="Basic and acidic residues" evidence="7">
    <location>
        <begin position="1399"/>
        <end position="1409"/>
    </location>
</feature>
<evidence type="ECO:0000259" key="8">
    <source>
        <dbReference type="Pfam" id="PF00931"/>
    </source>
</evidence>
<dbReference type="InterPro" id="IPR036388">
    <property type="entry name" value="WH-like_DNA-bd_sf"/>
</dbReference>
<dbReference type="InterPro" id="IPR002182">
    <property type="entry name" value="NB-ARC"/>
</dbReference>
<dbReference type="Pfam" id="PF23559">
    <property type="entry name" value="WHD_DRP"/>
    <property type="match status" value="1"/>
</dbReference>
<feature type="domain" description="Disease resistance N-terminal" evidence="9">
    <location>
        <begin position="7"/>
        <end position="92"/>
    </location>
</feature>
<accession>A0A1E5VFA4</accession>
<dbReference type="InterPro" id="IPR025886">
    <property type="entry name" value="PP2-like"/>
</dbReference>
<evidence type="ECO:0000259" key="9">
    <source>
        <dbReference type="Pfam" id="PF18052"/>
    </source>
</evidence>
<dbReference type="InterPro" id="IPR055414">
    <property type="entry name" value="LRR_R13L4/SHOC2-like"/>
</dbReference>
<keyword evidence="13" id="KW-1185">Reference proteome</keyword>
<dbReference type="SUPFAM" id="SSF52058">
    <property type="entry name" value="L domain-like"/>
    <property type="match status" value="1"/>
</dbReference>
<keyword evidence="5" id="KW-0611">Plant defense</keyword>
<feature type="compositionally biased region" description="Acidic residues" evidence="7">
    <location>
        <begin position="1217"/>
        <end position="1250"/>
    </location>
</feature>
<dbReference type="GO" id="GO:0042742">
    <property type="term" value="P:defense response to bacterium"/>
    <property type="evidence" value="ECO:0007669"/>
    <property type="project" value="UniProtKB-ARBA"/>
</dbReference>
<dbReference type="InterPro" id="IPR044974">
    <property type="entry name" value="Disease_R_plants"/>
</dbReference>
<dbReference type="InterPro" id="IPR041118">
    <property type="entry name" value="Rx_N"/>
</dbReference>
<evidence type="ECO:0000256" key="7">
    <source>
        <dbReference type="SAM" id="MobiDB-lite"/>
    </source>
</evidence>
<feature type="domain" description="NB-ARC" evidence="8">
    <location>
        <begin position="189"/>
        <end position="347"/>
    </location>
</feature>
<evidence type="ECO:0000256" key="4">
    <source>
        <dbReference type="ARBA" id="ARBA00022741"/>
    </source>
</evidence>
<feature type="compositionally biased region" description="Basic and acidic residues" evidence="7">
    <location>
        <begin position="1325"/>
        <end position="1334"/>
    </location>
</feature>
<sequence>MSSSLGAMGPVLRKLDSLLGPDGSRLPKLLKSRIENLKQELLEDIVIPFVELSEEKAPDLTAKYWTTEVRELFYDIEDSIDEMIFKAHTAAATGSVVFSFRYRVRVPRKLKRSTPIAKVAKLTALVREAVDRHERYLQKDSPLVFSAQRQVTAQRGEVQKSPTRYGEAFNLVGMDERRIQLTNWIRCAERQTLEVIAIVGPGGIGKSTLAKELYHEHGRQFICRAFVRGSQKPNIRKLLWDILAQIQWRHQQPTRDYKVQNLIDNIRGHLQDKRYFIVIDDVWQTTVWDIILGAFPESNNRSRIIITTEMEDVALECCDYQSNYIFKMKPLGNVDSKKLFMNIVFGSEHQQSQKELDKASYEITRRSGGLPLAITIVSGLARFSAIQQTKLGTWFHIQNFLSTTLTCSGSEEMMKEILHFCYDNLPQHLKTCLLYLSMYPEGYIISKDDLVKQWMAEGFICTTQGKDEEEIAESYFNELINTRLIHPNRIKYIDGVISCTVHHMVLDMIKFKSKEANFTTVTDYPHITAGLSTKVRRLSLQLSSAKHASNPATVTMPQVRSLAFFGLTECLPLVASFKFKLIRVLIIEIWGEHDGWRDLTRISALFHLRYLKITSDVIVQLPDEMVGLQHLETFEVDARVSSVPFDIVDLPRLSRLRIKDETNLPDGISSIRSLHTLQYFDLAHNSEKNVQSLSKLSNLRDLHLACSTAGSEDHLKRNLDALSSSLGKLGDLCSLTLAPGASGTRRTPLEGSIIMSSVPVSIQRLKLLPPICIFSRLPLRMRELHKLRVLKIAVRELLRNDIKHLSELPALAVLCLHVRVARVGTVIIERGSFPALRYFQFRSIALSMAFRAGAMPSLQSLKLGFKAQTGKQYGRMLGGIEHLLNLQEITGEIAIATGAGETDQRAAHRAFNNAIEYSSRKWNAVSEHPSFPKVHVKLADWMVVEESFAHHEEGSGGLVTTMNRDPVCDKLPFPLDLLPAVISFTSPLDARRCSAVCTAFYAAASCDQVWDRFIPEDYRSILSRATEPVDFDFASTKKELFSILSEQPILINEGNKVIISTIYVDFFTCSCDLCDIIYYLSYHGVSKQTTSNGIYYRMSNLYLLIYRFEEVAELVDVCWLDIVANIDCRELSPNTRYTAYLVFNLTDRSYGLDSPTQVACINVAGAISRHTVSLYPRAQQQRSRMGSSAHYWLQDQWGYEVEDEDDEDDAKDYIEGAVEEEEDDDIEVEENEDEDDECEEKEEEENDIELEGARGSSELQDSHDWGYEVEDEDDEDEAKDNIEGAVEEEEDDDIEVEENEDEDDECEEKEEEENDIELEGARGSSELHDSHDWGYEVEDEDDEDEAKDYIEGAVEEEEDEEDDDIEVEENEDEDDECEEKEEEENDIELEGARGSNELQDSHEQDQGEEAVRYTRARVDGWMEVELGEFYIANLDDGAVEIRLIEHETLNWKSGLIVEGVEIRPVIGSDKRATTC</sequence>
<feature type="compositionally biased region" description="Acidic residues" evidence="7">
    <location>
        <begin position="1353"/>
        <end position="1389"/>
    </location>
</feature>
<dbReference type="PANTHER" id="PTHR23155">
    <property type="entry name" value="DISEASE RESISTANCE PROTEIN RP"/>
    <property type="match status" value="1"/>
</dbReference>
<reference evidence="12 13" key="1">
    <citation type="submission" date="2016-09" db="EMBL/GenBank/DDBJ databases">
        <title>The draft genome of Dichanthelium oligosanthes: A C3 panicoid grass species.</title>
        <authorList>
            <person name="Studer A.J."/>
            <person name="Schnable J.C."/>
            <person name="Brutnell T.P."/>
        </authorList>
    </citation>
    <scope>NUCLEOTIDE SEQUENCE [LARGE SCALE GENOMIC DNA]</scope>
    <source>
        <strain evidence="13">cv. Kellogg 1175</strain>
        <tissue evidence="12">Leaf</tissue>
    </source>
</reference>
<dbReference type="SUPFAM" id="SSF81383">
    <property type="entry name" value="F-box domain"/>
    <property type="match status" value="1"/>
</dbReference>
<dbReference type="PRINTS" id="PR00364">
    <property type="entry name" value="DISEASERSIST"/>
</dbReference>
<feature type="domain" description="Disease resistance protein winged helix" evidence="10">
    <location>
        <begin position="438"/>
        <end position="509"/>
    </location>
</feature>
<evidence type="ECO:0000256" key="1">
    <source>
        <dbReference type="ARBA" id="ARBA00008894"/>
    </source>
</evidence>
<dbReference type="InterPro" id="IPR058922">
    <property type="entry name" value="WHD_DRP"/>
</dbReference>
<dbReference type="Gene3D" id="3.40.50.300">
    <property type="entry name" value="P-loop containing nucleotide triphosphate hydrolases"/>
    <property type="match status" value="1"/>
</dbReference>
<dbReference type="Pfam" id="PF00931">
    <property type="entry name" value="NB-ARC"/>
    <property type="match status" value="1"/>
</dbReference>
<proteinExistence type="inferred from homology"/>
<dbReference type="InterPro" id="IPR027417">
    <property type="entry name" value="P-loop_NTPase"/>
</dbReference>
<feature type="domain" description="Disease resistance R13L4/SHOC-2-like LRR" evidence="11">
    <location>
        <begin position="558"/>
        <end position="916"/>
    </location>
</feature>
<dbReference type="CDD" id="cd22162">
    <property type="entry name" value="F-box_AtSKIP3-like"/>
    <property type="match status" value="1"/>
</dbReference>
<keyword evidence="6" id="KW-0175">Coiled coil</keyword>
<dbReference type="PANTHER" id="PTHR23155:SF1094">
    <property type="entry name" value="OS11G0686400 PROTEIN"/>
    <property type="match status" value="1"/>
</dbReference>
<keyword evidence="2" id="KW-0433">Leucine-rich repeat</keyword>
<evidence type="ECO:0000259" key="10">
    <source>
        <dbReference type="Pfam" id="PF23559"/>
    </source>
</evidence>
<comment type="similarity">
    <text evidence="1">Belongs to the disease resistance NB-LRR family.</text>
</comment>
<organism evidence="12 13">
    <name type="scientific">Dichanthelium oligosanthes</name>
    <dbReference type="NCBI Taxonomy" id="888268"/>
    <lineage>
        <taxon>Eukaryota</taxon>
        <taxon>Viridiplantae</taxon>
        <taxon>Streptophyta</taxon>
        <taxon>Embryophyta</taxon>
        <taxon>Tracheophyta</taxon>
        <taxon>Spermatophyta</taxon>
        <taxon>Magnoliopsida</taxon>
        <taxon>Liliopsida</taxon>
        <taxon>Poales</taxon>
        <taxon>Poaceae</taxon>
        <taxon>PACMAD clade</taxon>
        <taxon>Panicoideae</taxon>
        <taxon>Panicodae</taxon>
        <taxon>Paniceae</taxon>
        <taxon>Dichantheliinae</taxon>
        <taxon>Dichanthelium</taxon>
    </lineage>
</organism>
<dbReference type="Pfam" id="PF14299">
    <property type="entry name" value="PP2"/>
    <property type="match status" value="2"/>
</dbReference>
<dbReference type="GO" id="GO:0002758">
    <property type="term" value="P:innate immune response-activating signaling pathway"/>
    <property type="evidence" value="ECO:0007669"/>
    <property type="project" value="UniProtKB-ARBA"/>
</dbReference>
<dbReference type="InterPro" id="IPR032675">
    <property type="entry name" value="LRR_dom_sf"/>
</dbReference>
<evidence type="ECO:0000259" key="11">
    <source>
        <dbReference type="Pfam" id="PF23598"/>
    </source>
</evidence>
<dbReference type="FunFam" id="1.10.10.10:FF:000322">
    <property type="entry name" value="Probable disease resistance protein At1g63360"/>
    <property type="match status" value="1"/>
</dbReference>
<evidence type="ECO:0000256" key="3">
    <source>
        <dbReference type="ARBA" id="ARBA00022737"/>
    </source>
</evidence>
<dbReference type="EMBL" id="LWDX02041689">
    <property type="protein sequence ID" value="OEL23755.1"/>
    <property type="molecule type" value="Genomic_DNA"/>
</dbReference>
<feature type="compositionally biased region" description="Acidic residues" evidence="7">
    <location>
        <begin position="1267"/>
        <end position="1278"/>
    </location>
</feature>
<comment type="caution">
    <text evidence="12">The sequence shown here is derived from an EMBL/GenBank/DDBJ whole genome shotgun (WGS) entry which is preliminary data.</text>
</comment>
<dbReference type="Pfam" id="PF23598">
    <property type="entry name" value="LRR_14"/>
    <property type="match status" value="1"/>
</dbReference>
<evidence type="ECO:0000256" key="6">
    <source>
        <dbReference type="ARBA" id="ARBA00023054"/>
    </source>
</evidence>
<gene>
    <name evidence="12" type="ORF">BAE44_0015226</name>
</gene>
<dbReference type="GO" id="GO:0043531">
    <property type="term" value="F:ADP binding"/>
    <property type="evidence" value="ECO:0007669"/>
    <property type="project" value="InterPro"/>
</dbReference>
<feature type="compositionally biased region" description="Acidic residues" evidence="7">
    <location>
        <begin position="1285"/>
        <end position="1318"/>
    </location>
</feature>
<keyword evidence="3" id="KW-0677">Repeat</keyword>
<evidence type="ECO:0000256" key="2">
    <source>
        <dbReference type="ARBA" id="ARBA00022614"/>
    </source>
</evidence>
<evidence type="ECO:0000313" key="13">
    <source>
        <dbReference type="Proteomes" id="UP000095767"/>
    </source>
</evidence>
<dbReference type="GO" id="GO:0009626">
    <property type="term" value="P:plant-type hypersensitive response"/>
    <property type="evidence" value="ECO:0007669"/>
    <property type="project" value="UniProtKB-ARBA"/>
</dbReference>
<keyword evidence="4" id="KW-0547">Nucleotide-binding</keyword>
<dbReference type="SUPFAM" id="SSF52540">
    <property type="entry name" value="P-loop containing nucleoside triphosphate hydrolases"/>
    <property type="match status" value="1"/>
</dbReference>
<dbReference type="InterPro" id="IPR036047">
    <property type="entry name" value="F-box-like_dom_sf"/>
</dbReference>
<dbReference type="Proteomes" id="UP000095767">
    <property type="component" value="Unassembled WGS sequence"/>
</dbReference>
<evidence type="ECO:0000313" key="12">
    <source>
        <dbReference type="EMBL" id="OEL23755.1"/>
    </source>
</evidence>
<evidence type="ECO:0000256" key="5">
    <source>
        <dbReference type="ARBA" id="ARBA00022821"/>
    </source>
</evidence>
<dbReference type="OrthoDB" id="1918565at2759"/>
<dbReference type="Gene3D" id="1.20.5.4130">
    <property type="match status" value="1"/>
</dbReference>